<reference evidence="2" key="1">
    <citation type="journal article" date="2016" name="Genome Announc.">
        <title>Draft genome sequences of fungus Aspergillus calidoustus.</title>
        <authorList>
            <person name="Horn F."/>
            <person name="Linde J."/>
            <person name="Mattern D.J."/>
            <person name="Walther G."/>
            <person name="Guthke R."/>
            <person name="Scherlach K."/>
            <person name="Martin K."/>
            <person name="Brakhage A.A."/>
            <person name="Petzke L."/>
            <person name="Valiante V."/>
        </authorList>
    </citation>
    <scope>NUCLEOTIDE SEQUENCE [LARGE SCALE GENOMIC DNA]</scope>
    <source>
        <strain evidence="2">SF006504</strain>
    </source>
</reference>
<evidence type="ECO:0000313" key="2">
    <source>
        <dbReference type="Proteomes" id="UP000054771"/>
    </source>
</evidence>
<evidence type="ECO:0000313" key="1">
    <source>
        <dbReference type="EMBL" id="CEN62177.1"/>
    </source>
</evidence>
<name>A0A0U5GUV4_ASPCI</name>
<dbReference type="EMBL" id="CDMC01000007">
    <property type="protein sequence ID" value="CEN62177.1"/>
    <property type="molecule type" value="Genomic_DNA"/>
</dbReference>
<gene>
    <name evidence="1" type="ORF">ASPCAL08815</name>
</gene>
<dbReference type="Proteomes" id="UP000054771">
    <property type="component" value="Unassembled WGS sequence"/>
</dbReference>
<protein>
    <submittedName>
        <fullName evidence="1">Uncharacterized protein</fullName>
    </submittedName>
</protein>
<proteinExistence type="predicted"/>
<keyword evidence="2" id="KW-1185">Reference proteome</keyword>
<dbReference type="AlphaFoldDB" id="A0A0U5GUV4"/>
<organism evidence="1 2">
    <name type="scientific">Aspergillus calidoustus</name>
    <dbReference type="NCBI Taxonomy" id="454130"/>
    <lineage>
        <taxon>Eukaryota</taxon>
        <taxon>Fungi</taxon>
        <taxon>Dikarya</taxon>
        <taxon>Ascomycota</taxon>
        <taxon>Pezizomycotina</taxon>
        <taxon>Eurotiomycetes</taxon>
        <taxon>Eurotiomycetidae</taxon>
        <taxon>Eurotiales</taxon>
        <taxon>Aspergillaceae</taxon>
        <taxon>Aspergillus</taxon>
        <taxon>Aspergillus subgen. Nidulantes</taxon>
    </lineage>
</organism>
<accession>A0A0U5GUV4</accession>
<sequence length="92" mass="10442">MFVRIGEASDEVPVSIPDIVPGTEIRFAKVEYSKYRNRVFKKTDLHYRGEVIDSDGDAHLMVFLETPIPETPQREFLITTFIKPNAVSVDGT</sequence>